<proteinExistence type="predicted"/>
<sequence>MELGGNVELGGLEVARRKEGRQGWEGGGAALGREGDVGGNLGLKWDSGGLVGWGWRQMVELDGGGLRMAPVGDRGRSEWRRNIPEAGRELDGDRGTGERGGVGKGRRSKERMGVGVGGADYRTEGGGGGELILGGGIRGNGNGEGGTMASGVQWGEGLGTWESGGSGSGGECTNGGGGVLIAVGGWLRRRRMGRRGKVCGTRGQGIPRRNGSTWRGRKGGADRVGGRVEVEGGGGGMGGGGDGWKWGTISGWYGSSGVLRGGEVDMEDGDRGRGRMVDGGGKDRQVGIGGWILGESLKINGGLGDRNKREAWKSRGMDLGREEWRRMGVRG</sequence>
<comment type="caution">
    <text evidence="2">The sequence shown here is derived from an EMBL/GenBank/DDBJ whole genome shotgun (WGS) entry which is preliminary data.</text>
</comment>
<feature type="compositionally biased region" description="Basic and acidic residues" evidence="1">
    <location>
        <begin position="219"/>
        <end position="230"/>
    </location>
</feature>
<dbReference type="EMBL" id="BQNB010018633">
    <property type="protein sequence ID" value="GJT76536.1"/>
    <property type="molecule type" value="Genomic_DNA"/>
</dbReference>
<accession>A0ABQ5GLP7</accession>
<organism evidence="2 3">
    <name type="scientific">Tanacetum coccineum</name>
    <dbReference type="NCBI Taxonomy" id="301880"/>
    <lineage>
        <taxon>Eukaryota</taxon>
        <taxon>Viridiplantae</taxon>
        <taxon>Streptophyta</taxon>
        <taxon>Embryophyta</taxon>
        <taxon>Tracheophyta</taxon>
        <taxon>Spermatophyta</taxon>
        <taxon>Magnoliopsida</taxon>
        <taxon>eudicotyledons</taxon>
        <taxon>Gunneridae</taxon>
        <taxon>Pentapetalae</taxon>
        <taxon>asterids</taxon>
        <taxon>campanulids</taxon>
        <taxon>Asterales</taxon>
        <taxon>Asteraceae</taxon>
        <taxon>Asteroideae</taxon>
        <taxon>Anthemideae</taxon>
        <taxon>Anthemidinae</taxon>
        <taxon>Tanacetum</taxon>
    </lineage>
</organism>
<name>A0ABQ5GLP7_9ASTR</name>
<evidence type="ECO:0000313" key="3">
    <source>
        <dbReference type="Proteomes" id="UP001151760"/>
    </source>
</evidence>
<evidence type="ECO:0000256" key="1">
    <source>
        <dbReference type="SAM" id="MobiDB-lite"/>
    </source>
</evidence>
<feature type="compositionally biased region" description="Gly residues" evidence="1">
    <location>
        <begin position="231"/>
        <end position="241"/>
    </location>
</feature>
<feature type="region of interest" description="Disordered" evidence="1">
    <location>
        <begin position="82"/>
        <end position="121"/>
    </location>
</feature>
<protein>
    <submittedName>
        <fullName evidence="2">Uncharacterized protein</fullName>
    </submittedName>
</protein>
<dbReference type="Proteomes" id="UP001151760">
    <property type="component" value="Unassembled WGS sequence"/>
</dbReference>
<keyword evidence="3" id="KW-1185">Reference proteome</keyword>
<feature type="region of interest" description="Disordered" evidence="1">
    <location>
        <begin position="194"/>
        <end position="241"/>
    </location>
</feature>
<evidence type="ECO:0000313" key="2">
    <source>
        <dbReference type="EMBL" id="GJT76536.1"/>
    </source>
</evidence>
<reference evidence="2" key="2">
    <citation type="submission" date="2022-01" db="EMBL/GenBank/DDBJ databases">
        <authorList>
            <person name="Yamashiro T."/>
            <person name="Shiraishi A."/>
            <person name="Satake H."/>
            <person name="Nakayama K."/>
        </authorList>
    </citation>
    <scope>NUCLEOTIDE SEQUENCE</scope>
</reference>
<reference evidence="2" key="1">
    <citation type="journal article" date="2022" name="Int. J. Mol. Sci.">
        <title>Draft Genome of Tanacetum Coccineum: Genomic Comparison of Closely Related Tanacetum-Family Plants.</title>
        <authorList>
            <person name="Yamashiro T."/>
            <person name="Shiraishi A."/>
            <person name="Nakayama K."/>
            <person name="Satake H."/>
        </authorList>
    </citation>
    <scope>NUCLEOTIDE SEQUENCE</scope>
</reference>
<feature type="compositionally biased region" description="Basic and acidic residues" evidence="1">
    <location>
        <begin position="82"/>
        <end position="97"/>
    </location>
</feature>
<gene>
    <name evidence="2" type="ORF">Tco_1043261</name>
</gene>